<organism evidence="1">
    <name type="scientific">Ananas comosus var. bracteatus</name>
    <name type="common">red pineapple</name>
    <dbReference type="NCBI Taxonomy" id="296719"/>
    <lineage>
        <taxon>Eukaryota</taxon>
        <taxon>Viridiplantae</taxon>
        <taxon>Streptophyta</taxon>
        <taxon>Embryophyta</taxon>
        <taxon>Tracheophyta</taxon>
        <taxon>Spermatophyta</taxon>
        <taxon>Magnoliopsida</taxon>
        <taxon>Liliopsida</taxon>
        <taxon>Poales</taxon>
        <taxon>Bromeliaceae</taxon>
        <taxon>Bromelioideae</taxon>
        <taxon>Ananas</taxon>
    </lineage>
</organism>
<name>A0A6V7PSY5_ANACO</name>
<reference evidence="1" key="1">
    <citation type="submission" date="2020-07" db="EMBL/GenBank/DDBJ databases">
        <authorList>
            <person name="Lin J."/>
        </authorList>
    </citation>
    <scope>NUCLEOTIDE SEQUENCE</scope>
</reference>
<accession>A0A6V7PSY5</accession>
<dbReference type="AlphaFoldDB" id="A0A6V7PSY5"/>
<protein>
    <submittedName>
        <fullName evidence="1">Uncharacterized protein</fullName>
    </submittedName>
</protein>
<proteinExistence type="predicted"/>
<sequence length="114" mass="11679">MGLGRGSIAGGSGAVAQYTSYDPIDGGNVTAPASSAAELGLFAPAIDDRGGEIHTSFSFKSLNPIGGEGVYASAFGGFLPLSATQAKFIALLVLISWAVDFVVHDYVLMPVLDR</sequence>
<evidence type="ECO:0000313" key="1">
    <source>
        <dbReference type="EMBL" id="CAD1833818.1"/>
    </source>
</evidence>
<gene>
    <name evidence="1" type="ORF">CB5_LOCUS17029</name>
</gene>
<dbReference type="EMBL" id="LR862151">
    <property type="protein sequence ID" value="CAD1833818.1"/>
    <property type="molecule type" value="Genomic_DNA"/>
</dbReference>